<keyword evidence="3" id="KW-1185">Reference proteome</keyword>
<reference evidence="2 3" key="1">
    <citation type="submission" date="2022-01" db="EMBL/GenBank/DDBJ databases">
        <title>A high-quality chromosome-level genome assembly of rohu carp, Labeo rohita.</title>
        <authorList>
            <person name="Arick M.A. II"/>
            <person name="Hsu C.-Y."/>
            <person name="Magbanua Z."/>
            <person name="Pechanova O."/>
            <person name="Grover C."/>
            <person name="Miller E."/>
            <person name="Thrash A."/>
            <person name="Ezzel L."/>
            <person name="Alam S."/>
            <person name="Benzie J."/>
            <person name="Hamilton M."/>
            <person name="Karsi A."/>
            <person name="Lawrence M.L."/>
            <person name="Peterson D.G."/>
        </authorList>
    </citation>
    <scope>NUCLEOTIDE SEQUENCE [LARGE SCALE GENOMIC DNA]</scope>
    <source>
        <strain evidence="3">BAU-BD-2019</strain>
        <tissue evidence="2">Blood</tissue>
    </source>
</reference>
<feature type="signal peptide" evidence="1">
    <location>
        <begin position="1"/>
        <end position="36"/>
    </location>
</feature>
<protein>
    <submittedName>
        <fullName evidence="2">Protein piccolo</fullName>
    </submittedName>
</protein>
<sequence length="280" mass="30775">MPRQQRKPLPIDCLLPLPLLLLWLLPVWQPYKEGHAKQETDLASLDYDLYNKAHTRIYSRFRQVPLQNTSPPPDPAAFRTQNTMDPVSRLFYPRQGNLCIEDYVLDFCGLCHLVGFNDVALKDIFRVGLNDPIRSGLLGGKIHWSLEQYVDYALLLAGSSFTVGIADEGPRDLPVVTKPRPAHAMSAAPGPAHAMPAVPGPAHAMPAVPEPALVTSAKPQSAPVMAALPEPVHKMAAIPEPVHKMAAIPNPVHKMAAIPRPVHKMAAIHKPVLVMLMLFK</sequence>
<dbReference type="EMBL" id="JACTAM010002441">
    <property type="protein sequence ID" value="KAI2644749.1"/>
    <property type="molecule type" value="Genomic_DNA"/>
</dbReference>
<gene>
    <name evidence="2" type="ORF">H4Q32_026619</name>
</gene>
<comment type="caution">
    <text evidence="2">The sequence shown here is derived from an EMBL/GenBank/DDBJ whole genome shotgun (WGS) entry which is preliminary data.</text>
</comment>
<feature type="chain" id="PRO_5045907828" evidence="1">
    <location>
        <begin position="37"/>
        <end position="280"/>
    </location>
</feature>
<keyword evidence="1" id="KW-0732">Signal</keyword>
<accession>A0ABQ8L2U2</accession>
<evidence type="ECO:0000313" key="3">
    <source>
        <dbReference type="Proteomes" id="UP000830375"/>
    </source>
</evidence>
<dbReference type="Proteomes" id="UP000830375">
    <property type="component" value="Unassembled WGS sequence"/>
</dbReference>
<name>A0ABQ8L2U2_LABRO</name>
<evidence type="ECO:0000256" key="1">
    <source>
        <dbReference type="SAM" id="SignalP"/>
    </source>
</evidence>
<proteinExistence type="predicted"/>
<organism evidence="2 3">
    <name type="scientific">Labeo rohita</name>
    <name type="common">Indian major carp</name>
    <name type="synonym">Cyprinus rohita</name>
    <dbReference type="NCBI Taxonomy" id="84645"/>
    <lineage>
        <taxon>Eukaryota</taxon>
        <taxon>Metazoa</taxon>
        <taxon>Chordata</taxon>
        <taxon>Craniata</taxon>
        <taxon>Vertebrata</taxon>
        <taxon>Euteleostomi</taxon>
        <taxon>Actinopterygii</taxon>
        <taxon>Neopterygii</taxon>
        <taxon>Teleostei</taxon>
        <taxon>Ostariophysi</taxon>
        <taxon>Cypriniformes</taxon>
        <taxon>Cyprinidae</taxon>
        <taxon>Labeoninae</taxon>
        <taxon>Labeonini</taxon>
        <taxon>Labeo</taxon>
    </lineage>
</organism>
<evidence type="ECO:0000313" key="2">
    <source>
        <dbReference type="EMBL" id="KAI2644749.1"/>
    </source>
</evidence>